<accession>A0ACC3C2K4</accession>
<sequence>MMRPPAKRPKLDPHAHPLGRPSASPPPDDDDFDDAMNLADAQADDEGSPPDEEPPPPGGVAAQPPPRVLAGDAAEEAALAACLAAVARPPLPPPADTDDATHPLLFMQTEADAADVWDVDNGATVRLFGVTPAGHSVMVRVRGYRQYLLVPAVPHVEPAALVPALNAALRKPGAVTDVSVVRDARSILYYKPGDPALPFFKITVALPRFLRDLSSVLSSGGVAVEGVTLPPLQTFEASVDYVLRFMIDAQMVGCQWVELPAGKYTLTRQDDTLAGMGSGGGGGGGGGGASGRSHLQLEAEVRYEDVVVHKPEGQWLLSAPLRRLSFDIECAGRKGVFPEPEHDPVIQIANYVSLHGVPSSGGEGAAKADAKGGGGAAQGVVKEENADQGVVKQEGGAAKGATLKVEKGAVAEQAKAVGCATNGDAVEVEGAPKKRVKAEGDVPASNCGPATAAQEAPPADVKPSVGVPSTPPAGSANGGAIPAAGAPQSSSPAPPAAAALAAAAAEASAVTPPPPTLDTEPGALHKVVFALNTCAPIVGATVLSFTSEAVLLVAWARFVRAVDPDVLTGYNIVNFDLPYLLNRAEALKAAAFPFLGRIVSGRTKMRSVQMSSSAFGRHESKAFTLDGRVMMDMLQVMTRDYKLRSYSLNSVAAAYIGEQKEDVHYSIITQLQAGDAYTRRRLAVYCLKDAILPQRLMDRLLSLTNYMEMARVTGMPLGWLLSRGHMIKVVSLLHRKAAATRLFIPDLPRSSGGPDGGGAGGGDGPQYDGATVITPKKGFYTDPIATLDFASLYPSIMMANNLCYSTLVRPADAAQLRAEDYVVTPSGDRFVRPSLKKGTLSVILEELLAARKAAKRELAAATDPFLRAVLDGRQVALKVSANAVYGFTGAAVGKLPCMEISASTTAYGREMIELTRAEVEKLYPGASVIYGDTDSVMIKFGAGMSLADAMARGREAADRISALFPSPVKLEFEKCYFPYLLISKKRYAGQLWTNPDAPDKMDTKGVESVRRDNCRLVANVIDSVLRILLEERDLNAAVSYVKGVIGELLQNRLDISLLVVSKQLTKAEGKYESNTAHSVLAEKMRRRDPGTAPSLGDRVPYVITRGVKSQPAYDRAEDPLYALDHNVAIDNAYYLDNMLRKPLERIFEAMLPPAAVAALFSGDHTRSIFVPTPTARSGGMMRFTRVALSCLGCKSAIPSGALCKHCAPREAEIYARLLGRSRSLEAAFASLWTECQRCMGSVCQEVLCSNVDCPIFYRRLKTQKDLDDATKKLERFAVEW</sequence>
<protein>
    <submittedName>
        <fullName evidence="1">Uncharacterized protein</fullName>
    </submittedName>
</protein>
<name>A0ACC3C2K4_PYRYE</name>
<dbReference type="EMBL" id="CM020619">
    <property type="protein sequence ID" value="KAK1864355.1"/>
    <property type="molecule type" value="Genomic_DNA"/>
</dbReference>
<proteinExistence type="predicted"/>
<dbReference type="Proteomes" id="UP000798662">
    <property type="component" value="Chromosome 2"/>
</dbReference>
<reference evidence="1" key="1">
    <citation type="submission" date="2019-11" db="EMBL/GenBank/DDBJ databases">
        <title>Nori genome reveals adaptations in red seaweeds to the harsh intertidal environment.</title>
        <authorList>
            <person name="Wang D."/>
            <person name="Mao Y."/>
        </authorList>
    </citation>
    <scope>NUCLEOTIDE SEQUENCE</scope>
    <source>
        <tissue evidence="1">Gametophyte</tissue>
    </source>
</reference>
<evidence type="ECO:0000313" key="1">
    <source>
        <dbReference type="EMBL" id="KAK1864355.1"/>
    </source>
</evidence>
<gene>
    <name evidence="1" type="ORF">I4F81_006903</name>
</gene>
<organism evidence="1 2">
    <name type="scientific">Pyropia yezoensis</name>
    <name type="common">Susabi-nori</name>
    <name type="synonym">Porphyra yezoensis</name>
    <dbReference type="NCBI Taxonomy" id="2788"/>
    <lineage>
        <taxon>Eukaryota</taxon>
        <taxon>Rhodophyta</taxon>
        <taxon>Bangiophyceae</taxon>
        <taxon>Bangiales</taxon>
        <taxon>Bangiaceae</taxon>
        <taxon>Pyropia</taxon>
    </lineage>
</organism>
<comment type="caution">
    <text evidence="1">The sequence shown here is derived from an EMBL/GenBank/DDBJ whole genome shotgun (WGS) entry which is preliminary data.</text>
</comment>
<evidence type="ECO:0000313" key="2">
    <source>
        <dbReference type="Proteomes" id="UP000798662"/>
    </source>
</evidence>
<keyword evidence="2" id="KW-1185">Reference proteome</keyword>